<reference evidence="1" key="1">
    <citation type="journal article" date="2019" name="bioRxiv">
        <title>The Genome of the Zebra Mussel, Dreissena polymorpha: A Resource for Invasive Species Research.</title>
        <authorList>
            <person name="McCartney M.A."/>
            <person name="Auch B."/>
            <person name="Kono T."/>
            <person name="Mallez S."/>
            <person name="Zhang Y."/>
            <person name="Obille A."/>
            <person name="Becker A."/>
            <person name="Abrahante J.E."/>
            <person name="Garbe J."/>
            <person name="Badalamenti J.P."/>
            <person name="Herman A."/>
            <person name="Mangelson H."/>
            <person name="Liachko I."/>
            <person name="Sullivan S."/>
            <person name="Sone E.D."/>
            <person name="Koren S."/>
            <person name="Silverstein K.A.T."/>
            <person name="Beckman K.B."/>
            <person name="Gohl D.M."/>
        </authorList>
    </citation>
    <scope>NUCLEOTIDE SEQUENCE</scope>
    <source>
        <strain evidence="1">Duluth1</strain>
        <tissue evidence="1">Whole animal</tissue>
    </source>
</reference>
<protein>
    <submittedName>
        <fullName evidence="1">Uncharacterized protein</fullName>
    </submittedName>
</protein>
<dbReference type="Proteomes" id="UP000828390">
    <property type="component" value="Unassembled WGS sequence"/>
</dbReference>
<reference evidence="1" key="2">
    <citation type="submission" date="2020-11" db="EMBL/GenBank/DDBJ databases">
        <authorList>
            <person name="McCartney M.A."/>
            <person name="Auch B."/>
            <person name="Kono T."/>
            <person name="Mallez S."/>
            <person name="Becker A."/>
            <person name="Gohl D.M."/>
            <person name="Silverstein K.A.T."/>
            <person name="Koren S."/>
            <person name="Bechman K.B."/>
            <person name="Herman A."/>
            <person name="Abrahante J.E."/>
            <person name="Garbe J."/>
        </authorList>
    </citation>
    <scope>NUCLEOTIDE SEQUENCE</scope>
    <source>
        <strain evidence="1">Duluth1</strain>
        <tissue evidence="1">Whole animal</tissue>
    </source>
</reference>
<dbReference type="AlphaFoldDB" id="A0A9D4FNH6"/>
<name>A0A9D4FNH6_DREPO</name>
<keyword evidence="2" id="KW-1185">Reference proteome</keyword>
<dbReference type="EMBL" id="JAIWYP010000007">
    <property type="protein sequence ID" value="KAH3802075.1"/>
    <property type="molecule type" value="Genomic_DNA"/>
</dbReference>
<evidence type="ECO:0000313" key="1">
    <source>
        <dbReference type="EMBL" id="KAH3802075.1"/>
    </source>
</evidence>
<evidence type="ECO:0000313" key="2">
    <source>
        <dbReference type="Proteomes" id="UP000828390"/>
    </source>
</evidence>
<sequence length="86" mass="10035">MAQISDAIRKTPELKGKWKSTIQPVQQIVAERFQRLTLKDIPFKKPEPVQDAEIDQIQRHLQKLFPDLDLSKLQKLHTPKSSLYQS</sequence>
<proteinExistence type="predicted"/>
<accession>A0A9D4FNH6</accession>
<comment type="caution">
    <text evidence="1">The sequence shown here is derived from an EMBL/GenBank/DDBJ whole genome shotgun (WGS) entry which is preliminary data.</text>
</comment>
<gene>
    <name evidence="1" type="ORF">DPMN_155743</name>
</gene>
<organism evidence="1 2">
    <name type="scientific">Dreissena polymorpha</name>
    <name type="common">Zebra mussel</name>
    <name type="synonym">Mytilus polymorpha</name>
    <dbReference type="NCBI Taxonomy" id="45954"/>
    <lineage>
        <taxon>Eukaryota</taxon>
        <taxon>Metazoa</taxon>
        <taxon>Spiralia</taxon>
        <taxon>Lophotrochozoa</taxon>
        <taxon>Mollusca</taxon>
        <taxon>Bivalvia</taxon>
        <taxon>Autobranchia</taxon>
        <taxon>Heteroconchia</taxon>
        <taxon>Euheterodonta</taxon>
        <taxon>Imparidentia</taxon>
        <taxon>Neoheterodontei</taxon>
        <taxon>Myida</taxon>
        <taxon>Dreissenoidea</taxon>
        <taxon>Dreissenidae</taxon>
        <taxon>Dreissena</taxon>
    </lineage>
</organism>